<dbReference type="Proteomes" id="UP001165121">
    <property type="component" value="Unassembled WGS sequence"/>
</dbReference>
<dbReference type="EMBL" id="BSXT01000710">
    <property type="protein sequence ID" value="GMF32817.1"/>
    <property type="molecule type" value="Genomic_DNA"/>
</dbReference>
<reference evidence="2" key="1">
    <citation type="submission" date="2023-04" db="EMBL/GenBank/DDBJ databases">
        <title>Phytophthora fragariaefolia NBRC 109709.</title>
        <authorList>
            <person name="Ichikawa N."/>
            <person name="Sato H."/>
            <person name="Tonouchi N."/>
        </authorList>
    </citation>
    <scope>NUCLEOTIDE SEQUENCE</scope>
    <source>
        <strain evidence="2">NBRC 109709</strain>
    </source>
</reference>
<feature type="coiled-coil region" evidence="1">
    <location>
        <begin position="115"/>
        <end position="153"/>
    </location>
</feature>
<name>A0A9W6X732_9STRA</name>
<accession>A0A9W6X732</accession>
<organism evidence="2 3">
    <name type="scientific">Phytophthora fragariaefolia</name>
    <dbReference type="NCBI Taxonomy" id="1490495"/>
    <lineage>
        <taxon>Eukaryota</taxon>
        <taxon>Sar</taxon>
        <taxon>Stramenopiles</taxon>
        <taxon>Oomycota</taxon>
        <taxon>Peronosporomycetes</taxon>
        <taxon>Peronosporales</taxon>
        <taxon>Peronosporaceae</taxon>
        <taxon>Phytophthora</taxon>
    </lineage>
</organism>
<evidence type="ECO:0000256" key="1">
    <source>
        <dbReference type="SAM" id="Coils"/>
    </source>
</evidence>
<dbReference type="AlphaFoldDB" id="A0A9W6X732"/>
<sequence length="457" mass="51618">METPLETSMCADEQMDAASLAALAEFLRECETPVDVQHNVVAGGAGEYGDLPLAGHLPVLAETVTPLGQHRDADDIEQVSDGAGTDETRQENSRFNLAAAERRRKIKNAQAAKRRLRYLKKLKTERKTLKKQEEELSAKLKELQEAHANEKTARNKNMLMLSAWKANATRQKERRLESEETQRQLKMAVGEQSTLIHRMGHLMQQHHLLNSTELNEEKEITRDQKGKALLQSFVHEMDSLYAKTDDVIGNVDFGMSPPLTYELTRKWNKDKNFLESADATVIPFSFEQTCRAVSLMILAPSYNDELDDPDNTAIRTYRLNFSRELGNSATLLIYNAVKRYVETDRAVFVWRALAEGQGEFDGLHTVETAWFVVRPLIKAGQTDARQIKNSAMILESYTRLVPVGFGRPSENDARANKFIKVLAKADEADVNDMKQMLGKLLLDETRGSVEDTRHIDA</sequence>
<keyword evidence="3" id="KW-1185">Reference proteome</keyword>
<dbReference type="OrthoDB" id="104435at2759"/>
<evidence type="ECO:0000313" key="2">
    <source>
        <dbReference type="EMBL" id="GMF32817.1"/>
    </source>
</evidence>
<keyword evidence="1" id="KW-0175">Coiled coil</keyword>
<evidence type="ECO:0000313" key="3">
    <source>
        <dbReference type="Proteomes" id="UP001165121"/>
    </source>
</evidence>
<comment type="caution">
    <text evidence="2">The sequence shown here is derived from an EMBL/GenBank/DDBJ whole genome shotgun (WGS) entry which is preliminary data.</text>
</comment>
<gene>
    <name evidence="2" type="ORF">Pfra01_000793100</name>
</gene>
<protein>
    <submittedName>
        <fullName evidence="2">Unnamed protein product</fullName>
    </submittedName>
</protein>
<proteinExistence type="predicted"/>
<dbReference type="CDD" id="cd14686">
    <property type="entry name" value="bZIP"/>
    <property type="match status" value="1"/>
</dbReference>